<dbReference type="Gene3D" id="3.40.50.150">
    <property type="entry name" value="Vaccinia Virus protein VP39"/>
    <property type="match status" value="1"/>
</dbReference>
<dbReference type="PANTHER" id="PTHR14614:SF97">
    <property type="entry name" value="S-ADENOSYL-L-METHIONINE-DEPENDENT METHYLTRANSFERASES SUPERFAMILY PROTEIN"/>
    <property type="match status" value="1"/>
</dbReference>
<accession>A0A8T0NCP1</accession>
<dbReference type="PANTHER" id="PTHR14614">
    <property type="entry name" value="HEPATOCELLULAR CARCINOMA-ASSOCIATED ANTIGEN"/>
    <property type="match status" value="1"/>
</dbReference>
<protein>
    <submittedName>
        <fullName evidence="1">Uncharacterized protein</fullName>
    </submittedName>
</protein>
<reference evidence="1" key="1">
    <citation type="submission" date="2020-05" db="EMBL/GenBank/DDBJ databases">
        <title>WGS assembly of Panicum virgatum.</title>
        <authorList>
            <person name="Lovell J.T."/>
            <person name="Jenkins J."/>
            <person name="Shu S."/>
            <person name="Juenger T.E."/>
            <person name="Schmutz J."/>
        </authorList>
    </citation>
    <scope>NUCLEOTIDE SEQUENCE</scope>
    <source>
        <strain evidence="1">AP13</strain>
    </source>
</reference>
<gene>
    <name evidence="1" type="ORF">PVAP13_9KG380212</name>
</gene>
<dbReference type="Proteomes" id="UP000823388">
    <property type="component" value="Chromosome 9K"/>
</dbReference>
<dbReference type="Pfam" id="PF10294">
    <property type="entry name" value="Methyltransf_16"/>
    <property type="match status" value="1"/>
</dbReference>
<dbReference type="InterPro" id="IPR019410">
    <property type="entry name" value="Methyltransf_16"/>
</dbReference>
<keyword evidence="2" id="KW-1185">Reference proteome</keyword>
<comment type="caution">
    <text evidence="1">The sequence shown here is derived from an EMBL/GenBank/DDBJ whole genome shotgun (WGS) entry which is preliminary data.</text>
</comment>
<proteinExistence type="predicted"/>
<dbReference type="EMBL" id="CM029053">
    <property type="protein sequence ID" value="KAG2544786.1"/>
    <property type="molecule type" value="Genomic_DNA"/>
</dbReference>
<evidence type="ECO:0000313" key="2">
    <source>
        <dbReference type="Proteomes" id="UP000823388"/>
    </source>
</evidence>
<dbReference type="InterPro" id="IPR029063">
    <property type="entry name" value="SAM-dependent_MTases_sf"/>
</dbReference>
<sequence length="346" mass="38484">MFLHHRIHIIIKTTSLAGHLCSLPKAARPVIYYFARFKATFNCATRFCFSAAAWAGCTAKPLGCSCLTCHCLAYCCPAAAIGQWILCSQAAAAAAGCSCRLAAAARQPALLGILDLSVICYCNPTNDTEFIFIFFFKFPNMTIQKLSVREFSAHEVNANLLWPGTFSFAAWLVKNQLILDGQRVLELGSGTGALAIFLRKSFGVDITTSDYDDKDIEENIAYNCKANKLDVLPHIRHTWGDPFPASRPDWDIVIASDILLYVKQYDNLVKTVYFLLKEYKKSGEKSGCSTITDKSGTQVPAKSPVFLISWRRRIGKDQLLFFKRCENAGLEVRDLGDLAYLVRIKS</sequence>
<dbReference type="AlphaFoldDB" id="A0A8T0NCP1"/>
<organism evidence="1 2">
    <name type="scientific">Panicum virgatum</name>
    <name type="common">Blackwell switchgrass</name>
    <dbReference type="NCBI Taxonomy" id="38727"/>
    <lineage>
        <taxon>Eukaryota</taxon>
        <taxon>Viridiplantae</taxon>
        <taxon>Streptophyta</taxon>
        <taxon>Embryophyta</taxon>
        <taxon>Tracheophyta</taxon>
        <taxon>Spermatophyta</taxon>
        <taxon>Magnoliopsida</taxon>
        <taxon>Liliopsida</taxon>
        <taxon>Poales</taxon>
        <taxon>Poaceae</taxon>
        <taxon>PACMAD clade</taxon>
        <taxon>Panicoideae</taxon>
        <taxon>Panicodae</taxon>
        <taxon>Paniceae</taxon>
        <taxon>Panicinae</taxon>
        <taxon>Panicum</taxon>
        <taxon>Panicum sect. Hiantes</taxon>
    </lineage>
</organism>
<evidence type="ECO:0000313" key="1">
    <source>
        <dbReference type="EMBL" id="KAG2544786.1"/>
    </source>
</evidence>
<name>A0A8T0NCP1_PANVG</name>
<dbReference type="CDD" id="cd02440">
    <property type="entry name" value="AdoMet_MTases"/>
    <property type="match status" value="1"/>
</dbReference>
<dbReference type="SUPFAM" id="SSF53335">
    <property type="entry name" value="S-adenosyl-L-methionine-dependent methyltransferases"/>
    <property type="match status" value="1"/>
</dbReference>